<feature type="region of interest" description="Disordered" evidence="1">
    <location>
        <begin position="1"/>
        <end position="48"/>
    </location>
</feature>
<evidence type="ECO:0000256" key="1">
    <source>
        <dbReference type="SAM" id="MobiDB-lite"/>
    </source>
</evidence>
<accession>S9Q8W4</accession>
<gene>
    <name evidence="2" type="ORF">D187_004668</name>
</gene>
<proteinExistence type="predicted"/>
<evidence type="ECO:0000313" key="2">
    <source>
        <dbReference type="EMBL" id="EPX57789.1"/>
    </source>
</evidence>
<organism evidence="2 3">
    <name type="scientific">Cystobacter fuscus (strain ATCC 25194 / DSM 2262 / NBRC 100088 / M29)</name>
    <dbReference type="NCBI Taxonomy" id="1242864"/>
    <lineage>
        <taxon>Bacteria</taxon>
        <taxon>Pseudomonadati</taxon>
        <taxon>Myxococcota</taxon>
        <taxon>Myxococcia</taxon>
        <taxon>Myxococcales</taxon>
        <taxon>Cystobacterineae</taxon>
        <taxon>Archangiaceae</taxon>
        <taxon>Cystobacter</taxon>
    </lineage>
</organism>
<protein>
    <submittedName>
        <fullName evidence="2">Uncharacterized protein</fullName>
    </submittedName>
</protein>
<dbReference type="Proteomes" id="UP000011682">
    <property type="component" value="Unassembled WGS sequence"/>
</dbReference>
<reference evidence="2" key="1">
    <citation type="submission" date="2013-05" db="EMBL/GenBank/DDBJ databases">
        <title>Genome assembly of Cystobacter fuscus DSM 2262.</title>
        <authorList>
            <person name="Sharma G."/>
            <person name="Khatri I."/>
            <person name="Kaur C."/>
            <person name="Mayilraj S."/>
            <person name="Subramanian S."/>
        </authorList>
    </citation>
    <scope>NUCLEOTIDE SEQUENCE [LARGE SCALE GENOMIC DNA]</scope>
    <source>
        <strain evidence="2">DSM 2262</strain>
    </source>
</reference>
<dbReference type="AlphaFoldDB" id="S9Q8W4"/>
<name>S9Q8W4_CYSF2</name>
<keyword evidence="3" id="KW-1185">Reference proteome</keyword>
<dbReference type="EMBL" id="ANAH02000031">
    <property type="protein sequence ID" value="EPX57789.1"/>
    <property type="molecule type" value="Genomic_DNA"/>
</dbReference>
<evidence type="ECO:0000313" key="3">
    <source>
        <dbReference type="Proteomes" id="UP000011682"/>
    </source>
</evidence>
<comment type="caution">
    <text evidence="2">The sequence shown here is derived from an EMBL/GenBank/DDBJ whole genome shotgun (WGS) entry which is preliminary data.</text>
</comment>
<sequence length="48" mass="4968">MCGIQAGCPPGRGVWRNAPVANRHASRGPIGGPHPRAQAGPPDMRQPS</sequence>